<name>A0A9P8VGP8_9PEZI</name>
<dbReference type="EMBL" id="JAGSXJ010000004">
    <property type="protein sequence ID" value="KAH6692526.1"/>
    <property type="molecule type" value="Genomic_DNA"/>
</dbReference>
<dbReference type="PANTHER" id="PTHR28160">
    <property type="entry name" value="54S RIBOSOMAL PROTEIN L15, MITOCHONDRIAL"/>
    <property type="match status" value="1"/>
</dbReference>
<evidence type="ECO:0000259" key="2">
    <source>
        <dbReference type="Pfam" id="PF14622"/>
    </source>
</evidence>
<dbReference type="SUPFAM" id="SSF69065">
    <property type="entry name" value="RNase III domain-like"/>
    <property type="match status" value="1"/>
</dbReference>
<dbReference type="FunFam" id="1.10.1520.10:FF:000018">
    <property type="entry name" value="RNase III domain protein"/>
    <property type="match status" value="1"/>
</dbReference>
<evidence type="ECO:0000256" key="1">
    <source>
        <dbReference type="SAM" id="MobiDB-lite"/>
    </source>
</evidence>
<dbReference type="Gene3D" id="1.10.1520.10">
    <property type="entry name" value="Ribonuclease III domain"/>
    <property type="match status" value="1"/>
</dbReference>
<dbReference type="Pfam" id="PF14622">
    <property type="entry name" value="Ribonucleas_3_3"/>
    <property type="match status" value="1"/>
</dbReference>
<sequence length="275" mass="30322">MAANTSRSAAFALTRRAVQQCFSSSRPAFPSKRAVRAFATTPATAQTASAIKIDEFSRRMLEAERPDEVKESRPRWSYTPEGMKAPFSPHETKVPSRSVWAVNSNPVKLDQMYVRLLGQGGDKLLPDEIKWLAITHKSFDQGRRGFNDRLAFLGRQAVALEASQSILSRPQAHGAIVLDEHGREPFQHASLKGLNNFNAKLPQDIVTREKVEALAIDVGLDRVVRWKPRLPGNLAGSGQTIVLNGCVHAIIGAISLQHGAEFAGKIIRERILSQL</sequence>
<reference evidence="3" key="1">
    <citation type="journal article" date="2021" name="Nat. Commun.">
        <title>Genetic determinants of endophytism in the Arabidopsis root mycobiome.</title>
        <authorList>
            <person name="Mesny F."/>
            <person name="Miyauchi S."/>
            <person name="Thiergart T."/>
            <person name="Pickel B."/>
            <person name="Atanasova L."/>
            <person name="Karlsson M."/>
            <person name="Huettel B."/>
            <person name="Barry K.W."/>
            <person name="Haridas S."/>
            <person name="Chen C."/>
            <person name="Bauer D."/>
            <person name="Andreopoulos W."/>
            <person name="Pangilinan J."/>
            <person name="LaButti K."/>
            <person name="Riley R."/>
            <person name="Lipzen A."/>
            <person name="Clum A."/>
            <person name="Drula E."/>
            <person name="Henrissat B."/>
            <person name="Kohler A."/>
            <person name="Grigoriev I.V."/>
            <person name="Martin F.M."/>
            <person name="Hacquard S."/>
        </authorList>
    </citation>
    <scope>NUCLEOTIDE SEQUENCE</scope>
    <source>
        <strain evidence="3">MPI-SDFR-AT-0117</strain>
    </source>
</reference>
<evidence type="ECO:0000313" key="4">
    <source>
        <dbReference type="Proteomes" id="UP000770015"/>
    </source>
</evidence>
<dbReference type="GO" id="GO:0006396">
    <property type="term" value="P:RNA processing"/>
    <property type="evidence" value="ECO:0007669"/>
    <property type="project" value="InterPro"/>
</dbReference>
<dbReference type="GO" id="GO:0032543">
    <property type="term" value="P:mitochondrial translation"/>
    <property type="evidence" value="ECO:0007669"/>
    <property type="project" value="InterPro"/>
</dbReference>
<protein>
    <submittedName>
        <fullName evidence="3">RNase III domain-containing protein</fullName>
    </submittedName>
</protein>
<dbReference type="Proteomes" id="UP000770015">
    <property type="component" value="Unassembled WGS sequence"/>
</dbReference>
<evidence type="ECO:0000313" key="3">
    <source>
        <dbReference type="EMBL" id="KAH6692526.1"/>
    </source>
</evidence>
<dbReference type="InterPro" id="IPR040030">
    <property type="entry name" value="Ribosomal_mL57"/>
</dbReference>
<keyword evidence="4" id="KW-1185">Reference proteome</keyword>
<dbReference type="AlphaFoldDB" id="A0A9P8VGP8"/>
<gene>
    <name evidence="3" type="ORF">F5X68DRAFT_273764</name>
</gene>
<dbReference type="GO" id="GO:0005762">
    <property type="term" value="C:mitochondrial large ribosomal subunit"/>
    <property type="evidence" value="ECO:0007669"/>
    <property type="project" value="InterPro"/>
</dbReference>
<feature type="compositionally biased region" description="Basic and acidic residues" evidence="1">
    <location>
        <begin position="64"/>
        <end position="74"/>
    </location>
</feature>
<accession>A0A9P8VGP8</accession>
<comment type="caution">
    <text evidence="3">The sequence shown here is derived from an EMBL/GenBank/DDBJ whole genome shotgun (WGS) entry which is preliminary data.</text>
</comment>
<dbReference type="GO" id="GO:0004525">
    <property type="term" value="F:ribonuclease III activity"/>
    <property type="evidence" value="ECO:0007669"/>
    <property type="project" value="InterPro"/>
</dbReference>
<dbReference type="PANTHER" id="PTHR28160:SF1">
    <property type="entry name" value="LARGE RIBOSOMAL SUBUNIT PROTEIN ML57"/>
    <property type="match status" value="1"/>
</dbReference>
<dbReference type="OrthoDB" id="2281895at2759"/>
<feature type="region of interest" description="Disordered" evidence="1">
    <location>
        <begin position="64"/>
        <end position="90"/>
    </location>
</feature>
<dbReference type="InterPro" id="IPR036389">
    <property type="entry name" value="RNase_III_sf"/>
</dbReference>
<dbReference type="GO" id="GO:0003735">
    <property type="term" value="F:structural constituent of ribosome"/>
    <property type="evidence" value="ECO:0007669"/>
    <property type="project" value="InterPro"/>
</dbReference>
<dbReference type="InterPro" id="IPR000999">
    <property type="entry name" value="RNase_III_dom"/>
</dbReference>
<proteinExistence type="predicted"/>
<organism evidence="3 4">
    <name type="scientific">Plectosphaerella plurivora</name>
    <dbReference type="NCBI Taxonomy" id="936078"/>
    <lineage>
        <taxon>Eukaryota</taxon>
        <taxon>Fungi</taxon>
        <taxon>Dikarya</taxon>
        <taxon>Ascomycota</taxon>
        <taxon>Pezizomycotina</taxon>
        <taxon>Sordariomycetes</taxon>
        <taxon>Hypocreomycetidae</taxon>
        <taxon>Glomerellales</taxon>
        <taxon>Plectosphaerellaceae</taxon>
        <taxon>Plectosphaerella</taxon>
    </lineage>
</organism>
<feature type="domain" description="RNase III" evidence="2">
    <location>
        <begin position="127"/>
        <end position="274"/>
    </location>
</feature>